<dbReference type="Proteomes" id="UP000288216">
    <property type="component" value="Unassembled WGS sequence"/>
</dbReference>
<evidence type="ECO:0000313" key="4">
    <source>
        <dbReference type="Proteomes" id="UP000288216"/>
    </source>
</evidence>
<keyword evidence="4" id="KW-1185">Reference proteome</keyword>
<protein>
    <recommendedName>
        <fullName evidence="5">Regulator of microtubule dynamics protein 3</fullName>
    </recommendedName>
</protein>
<feature type="compositionally biased region" description="Basic residues" evidence="1">
    <location>
        <begin position="113"/>
        <end position="127"/>
    </location>
</feature>
<accession>A0A401QAC5</accession>
<sequence length="165" mass="17755">MSSQEKFKVLGLVAGAAAGLASGFLGVYYLWRHQKSRLVLQGLQPQSQAGTQTPTEAQAESQAPAPAASGPTEEQLEIRWHLDSIQSCLDGLKAEVSSLKECIQSIVEKQAGLRKPKGARKKKRRYESKRDSDDSTESVSIYFTANAGKASDSESEAGSVRVIDG</sequence>
<evidence type="ECO:0000313" key="3">
    <source>
        <dbReference type="EMBL" id="GCB82320.1"/>
    </source>
</evidence>
<keyword evidence="2" id="KW-0472">Membrane</keyword>
<comment type="caution">
    <text evidence="3">The sequence shown here is derived from an EMBL/GenBank/DDBJ whole genome shotgun (WGS) entry which is preliminary data.</text>
</comment>
<keyword evidence="2" id="KW-0812">Transmembrane</keyword>
<evidence type="ECO:0008006" key="5">
    <source>
        <dbReference type="Google" id="ProtNLM"/>
    </source>
</evidence>
<dbReference type="EMBL" id="BFAA01019394">
    <property type="protein sequence ID" value="GCB82320.1"/>
    <property type="molecule type" value="Genomic_DNA"/>
</dbReference>
<feature type="compositionally biased region" description="Polar residues" evidence="1">
    <location>
        <begin position="44"/>
        <end position="55"/>
    </location>
</feature>
<evidence type="ECO:0000256" key="2">
    <source>
        <dbReference type="SAM" id="Phobius"/>
    </source>
</evidence>
<proteinExistence type="predicted"/>
<feature type="region of interest" description="Disordered" evidence="1">
    <location>
        <begin position="113"/>
        <end position="165"/>
    </location>
</feature>
<dbReference type="AlphaFoldDB" id="A0A401QAC5"/>
<feature type="compositionally biased region" description="Low complexity" evidence="1">
    <location>
        <begin position="56"/>
        <end position="69"/>
    </location>
</feature>
<feature type="transmembrane region" description="Helical" evidence="2">
    <location>
        <begin position="12"/>
        <end position="31"/>
    </location>
</feature>
<feature type="region of interest" description="Disordered" evidence="1">
    <location>
        <begin position="44"/>
        <end position="75"/>
    </location>
</feature>
<organism evidence="3 4">
    <name type="scientific">Scyliorhinus torazame</name>
    <name type="common">Cloudy catshark</name>
    <name type="synonym">Catulus torazame</name>
    <dbReference type="NCBI Taxonomy" id="75743"/>
    <lineage>
        <taxon>Eukaryota</taxon>
        <taxon>Metazoa</taxon>
        <taxon>Chordata</taxon>
        <taxon>Craniata</taxon>
        <taxon>Vertebrata</taxon>
        <taxon>Chondrichthyes</taxon>
        <taxon>Elasmobranchii</taxon>
        <taxon>Galeomorphii</taxon>
        <taxon>Galeoidea</taxon>
        <taxon>Carcharhiniformes</taxon>
        <taxon>Scyliorhinidae</taxon>
        <taxon>Scyliorhinus</taxon>
    </lineage>
</organism>
<name>A0A401QAC5_SCYTO</name>
<evidence type="ECO:0000256" key="1">
    <source>
        <dbReference type="SAM" id="MobiDB-lite"/>
    </source>
</evidence>
<reference evidence="3 4" key="1">
    <citation type="journal article" date="2018" name="Nat. Ecol. Evol.">
        <title>Shark genomes provide insights into elasmobranch evolution and the origin of vertebrates.</title>
        <authorList>
            <person name="Hara Y"/>
            <person name="Yamaguchi K"/>
            <person name="Onimaru K"/>
            <person name="Kadota M"/>
            <person name="Koyanagi M"/>
            <person name="Keeley SD"/>
            <person name="Tatsumi K"/>
            <person name="Tanaka K"/>
            <person name="Motone F"/>
            <person name="Kageyama Y"/>
            <person name="Nozu R"/>
            <person name="Adachi N"/>
            <person name="Nishimura O"/>
            <person name="Nakagawa R"/>
            <person name="Tanegashima C"/>
            <person name="Kiyatake I"/>
            <person name="Matsumoto R"/>
            <person name="Murakumo K"/>
            <person name="Nishida K"/>
            <person name="Terakita A"/>
            <person name="Kuratani S"/>
            <person name="Sato K"/>
            <person name="Hyodo S Kuraku.S."/>
        </authorList>
    </citation>
    <scope>NUCLEOTIDE SEQUENCE [LARGE SCALE GENOMIC DNA]</scope>
</reference>
<gene>
    <name evidence="3" type="ORF">scyTo_0021581</name>
</gene>
<keyword evidence="2" id="KW-1133">Transmembrane helix</keyword>